<dbReference type="PROSITE" id="PS50878">
    <property type="entry name" value="RT_POL"/>
    <property type="match status" value="1"/>
</dbReference>
<dbReference type="CDD" id="cd01650">
    <property type="entry name" value="RT_nLTR_like"/>
    <property type="match status" value="1"/>
</dbReference>
<dbReference type="InterPro" id="IPR026960">
    <property type="entry name" value="RVT-Znf"/>
</dbReference>
<comment type="caution">
    <text evidence="3">The sequence shown here is derived from an EMBL/GenBank/DDBJ whole genome shotgun (WGS) entry which is preliminary data.</text>
</comment>
<gene>
    <name evidence="3" type="ORF">Tci_021372</name>
</gene>
<evidence type="ECO:0000259" key="2">
    <source>
        <dbReference type="PROSITE" id="PS50878"/>
    </source>
</evidence>
<evidence type="ECO:0000256" key="1">
    <source>
        <dbReference type="SAM" id="MobiDB-lite"/>
    </source>
</evidence>
<name>A0A6L2KNH1_TANCI</name>
<dbReference type="Pfam" id="PF00078">
    <property type="entry name" value="RVT_1"/>
    <property type="match status" value="1"/>
</dbReference>
<dbReference type="PANTHER" id="PTHR46890:SF50">
    <property type="entry name" value="RNA-DIRECTED DNA POLYMERASE, EUKARYOTA, REVERSE TRANSCRIPTASE ZINC-BINDING DOMAIN PROTEIN-RELATED"/>
    <property type="match status" value="1"/>
</dbReference>
<keyword evidence="3" id="KW-0695">RNA-directed DNA polymerase</keyword>
<dbReference type="InterPro" id="IPR000477">
    <property type="entry name" value="RT_dom"/>
</dbReference>
<dbReference type="GO" id="GO:0003964">
    <property type="term" value="F:RNA-directed DNA polymerase activity"/>
    <property type="evidence" value="ECO:0007669"/>
    <property type="project" value="UniProtKB-KW"/>
</dbReference>
<dbReference type="InterPro" id="IPR052343">
    <property type="entry name" value="Retrotransposon-Effector_Assoc"/>
</dbReference>
<dbReference type="EMBL" id="BKCJ010002558">
    <property type="protein sequence ID" value="GEU49394.1"/>
    <property type="molecule type" value="Genomic_DNA"/>
</dbReference>
<protein>
    <submittedName>
        <fullName evidence="3">RNA-directed DNA polymerase, eukaryota, reverse transcriptase zinc-binding domain protein</fullName>
    </submittedName>
</protein>
<sequence length="1041" mass="119759">MVGARFGFVRLIRVRDVVNLIFNLRTFWMGTFHLYDDVARKGRVQTKRMGQTIPTKANMNSSVSKNNILGVKSFVAAVQQGSHDTWPRLQAYVQKKNDNYMEKQSICNKSNTPCLVKQTMELSDDVCLSPESSKSSFLAKVVNVQIIHRLLSILEINGLMNFQIRSIGGRWVWIDLDADNDLSSFRLSVEMNKIFTKFKSIDKDFVQDEKVVSLFVDIDKGIRVKVKGKYYDVSINELAYWALDDDCESNESSESDCSNGQNSHNSLDPKDFEERCTKEPVPMLVQERSNSDPLNLMGLIEKQGINLVTKDKETVINCDTGIEMEQSIPALIRIKIKEAMVNNTIDDGTEETKSYWPHGYTEFVSNIKRNYKDRRGGGTKCNSTRGSMESLNERSCTKGSRLDRFFIADSTWNHLGPLSAVALDRTISDHDPILLRQFMPDYGPIMFKIYHSWFQGDGFDKVVSDFWSKGHYRRSSSAMINLKKLQGLKGAIKVWVNTRRSRIDVIDSLREELRNLDLNIDDDLIQKSRIKWCTDEDENSNFFHGTVNNKRKQVSVRGINSNVDLRRFINTNLKYWNLKCHWKKLKLLYGIVAAINRQVQMGDIPIGCNASFITSIPKIESPLVVNDFRPISLIGVFYKIIAKIISCRIALIIDNIIDPVQYAFIKNRQILDGPMILNEVVHTFKRKKKKAMIFKVDIAKAHDTLSWDYLLYVIKFMRFDNKRMRLIKACLESARSSVLVNGSPTMEFQLHRGLRQGDPLAPFLFILAMEGFHIAMKDVIEAKKIVGINIGDICLSRLIYSDDVIVLGECYAIKILLGAEDKNMKIHWVKWELVLASKDHGGIVPRSAMKRKIGDGMNSLFWHDIWINKTLLAHQFPRLFLLEEMWLGIIGMVTIVQTKDSWRWSCDTVDSFSVNGLRKHLDCLTLPSHYLETRWNKIVPRKVNIHVWRLIKDRLPTCFNLWFHGIDNVSLICPMCSNGLESIYHVMSECIIMIKVWESIVKWLNLNLPFHLSPIEHLDFVNNKGNLNKAKDIIFTIIYTA</sequence>
<evidence type="ECO:0000313" key="3">
    <source>
        <dbReference type="EMBL" id="GEU49394.1"/>
    </source>
</evidence>
<keyword evidence="3" id="KW-0808">Transferase</keyword>
<accession>A0A6L2KNH1</accession>
<feature type="domain" description="Reverse transcriptase" evidence="2">
    <location>
        <begin position="597"/>
        <end position="867"/>
    </location>
</feature>
<proteinExistence type="predicted"/>
<reference evidence="3" key="1">
    <citation type="journal article" date="2019" name="Sci. Rep.">
        <title>Draft genome of Tanacetum cinerariifolium, the natural source of mosquito coil.</title>
        <authorList>
            <person name="Yamashiro T."/>
            <person name="Shiraishi A."/>
            <person name="Satake H."/>
            <person name="Nakayama K."/>
        </authorList>
    </citation>
    <scope>NUCLEOTIDE SEQUENCE</scope>
</reference>
<dbReference type="Pfam" id="PF13966">
    <property type="entry name" value="zf-RVT"/>
    <property type="match status" value="1"/>
</dbReference>
<dbReference type="PANTHER" id="PTHR46890">
    <property type="entry name" value="NON-LTR RETROLELEMENT REVERSE TRANSCRIPTASE-LIKE PROTEIN-RELATED"/>
    <property type="match status" value="1"/>
</dbReference>
<organism evidence="3">
    <name type="scientific">Tanacetum cinerariifolium</name>
    <name type="common">Dalmatian daisy</name>
    <name type="synonym">Chrysanthemum cinerariifolium</name>
    <dbReference type="NCBI Taxonomy" id="118510"/>
    <lineage>
        <taxon>Eukaryota</taxon>
        <taxon>Viridiplantae</taxon>
        <taxon>Streptophyta</taxon>
        <taxon>Embryophyta</taxon>
        <taxon>Tracheophyta</taxon>
        <taxon>Spermatophyta</taxon>
        <taxon>Magnoliopsida</taxon>
        <taxon>eudicotyledons</taxon>
        <taxon>Gunneridae</taxon>
        <taxon>Pentapetalae</taxon>
        <taxon>asterids</taxon>
        <taxon>campanulids</taxon>
        <taxon>Asterales</taxon>
        <taxon>Asteraceae</taxon>
        <taxon>Asteroideae</taxon>
        <taxon>Anthemideae</taxon>
        <taxon>Anthemidinae</taxon>
        <taxon>Tanacetum</taxon>
    </lineage>
</organism>
<feature type="region of interest" description="Disordered" evidence="1">
    <location>
        <begin position="251"/>
        <end position="273"/>
    </location>
</feature>
<dbReference type="AlphaFoldDB" id="A0A6L2KNH1"/>
<keyword evidence="3" id="KW-0548">Nucleotidyltransferase</keyword>